<feature type="transmembrane region" description="Helical" evidence="8">
    <location>
        <begin position="509"/>
        <end position="526"/>
    </location>
</feature>
<dbReference type="PANTHER" id="PTHR12266:SF0">
    <property type="entry name" value="MITOCHONDRIAL SODIUM_CALCIUM EXCHANGER PROTEIN"/>
    <property type="match status" value="1"/>
</dbReference>
<dbReference type="InParanoid" id="B4LSC6"/>
<keyword evidence="6 8" id="KW-1133">Transmembrane helix</keyword>
<dbReference type="EMBL" id="CH940649">
    <property type="protein sequence ID" value="EDW63734.1"/>
    <property type="molecule type" value="Genomic_DNA"/>
</dbReference>
<accession>B4LSC6</accession>
<reference evidence="10 11" key="1">
    <citation type="journal article" date="2007" name="Nature">
        <title>Evolution of genes and genomes on the Drosophila phylogeny.</title>
        <authorList>
            <consortium name="Drosophila 12 Genomes Consortium"/>
            <person name="Clark A.G."/>
            <person name="Eisen M.B."/>
            <person name="Smith D.R."/>
            <person name="Bergman C.M."/>
            <person name="Oliver B."/>
            <person name="Markow T.A."/>
            <person name="Kaufman T.C."/>
            <person name="Kellis M."/>
            <person name="Gelbart W."/>
            <person name="Iyer V.N."/>
            <person name="Pollard D.A."/>
            <person name="Sackton T.B."/>
            <person name="Larracuente A.M."/>
            <person name="Singh N.D."/>
            <person name="Abad J.P."/>
            <person name="Abt D.N."/>
            <person name="Adryan B."/>
            <person name="Aguade M."/>
            <person name="Akashi H."/>
            <person name="Anderson W.W."/>
            <person name="Aquadro C.F."/>
            <person name="Ardell D.H."/>
            <person name="Arguello R."/>
            <person name="Artieri C.G."/>
            <person name="Barbash D.A."/>
            <person name="Barker D."/>
            <person name="Barsanti P."/>
            <person name="Batterham P."/>
            <person name="Batzoglou S."/>
            <person name="Begun D."/>
            <person name="Bhutkar A."/>
            <person name="Blanco E."/>
            <person name="Bosak S.A."/>
            <person name="Bradley R.K."/>
            <person name="Brand A.D."/>
            <person name="Brent M.R."/>
            <person name="Brooks A.N."/>
            <person name="Brown R.H."/>
            <person name="Butlin R.K."/>
            <person name="Caggese C."/>
            <person name="Calvi B.R."/>
            <person name="Bernardo de Carvalho A."/>
            <person name="Caspi A."/>
            <person name="Castrezana S."/>
            <person name="Celniker S.E."/>
            <person name="Chang J.L."/>
            <person name="Chapple C."/>
            <person name="Chatterji S."/>
            <person name="Chinwalla A."/>
            <person name="Civetta A."/>
            <person name="Clifton S.W."/>
            <person name="Comeron J.M."/>
            <person name="Costello J.C."/>
            <person name="Coyne J.A."/>
            <person name="Daub J."/>
            <person name="David R.G."/>
            <person name="Delcher A.L."/>
            <person name="Delehaunty K."/>
            <person name="Do C.B."/>
            <person name="Ebling H."/>
            <person name="Edwards K."/>
            <person name="Eickbush T."/>
            <person name="Evans J.D."/>
            <person name="Filipski A."/>
            <person name="Findeiss S."/>
            <person name="Freyhult E."/>
            <person name="Fulton L."/>
            <person name="Fulton R."/>
            <person name="Garcia A.C."/>
            <person name="Gardiner A."/>
            <person name="Garfield D.A."/>
            <person name="Garvin B.E."/>
            <person name="Gibson G."/>
            <person name="Gilbert D."/>
            <person name="Gnerre S."/>
            <person name="Godfrey J."/>
            <person name="Good R."/>
            <person name="Gotea V."/>
            <person name="Gravely B."/>
            <person name="Greenberg A.J."/>
            <person name="Griffiths-Jones S."/>
            <person name="Gross S."/>
            <person name="Guigo R."/>
            <person name="Gustafson E.A."/>
            <person name="Haerty W."/>
            <person name="Hahn M.W."/>
            <person name="Halligan D.L."/>
            <person name="Halpern A.L."/>
            <person name="Halter G.M."/>
            <person name="Han M.V."/>
            <person name="Heger A."/>
            <person name="Hillier L."/>
            <person name="Hinrichs A.S."/>
            <person name="Holmes I."/>
            <person name="Hoskins R.A."/>
            <person name="Hubisz M.J."/>
            <person name="Hultmark D."/>
            <person name="Huntley M.A."/>
            <person name="Jaffe D.B."/>
            <person name="Jagadeeshan S."/>
            <person name="Jeck W.R."/>
            <person name="Johnson J."/>
            <person name="Jones C.D."/>
            <person name="Jordan W.C."/>
            <person name="Karpen G.H."/>
            <person name="Kataoka E."/>
            <person name="Keightley P.D."/>
            <person name="Kheradpour P."/>
            <person name="Kirkness E.F."/>
            <person name="Koerich L.B."/>
            <person name="Kristiansen K."/>
            <person name="Kudrna D."/>
            <person name="Kulathinal R.J."/>
            <person name="Kumar S."/>
            <person name="Kwok R."/>
            <person name="Lander E."/>
            <person name="Langley C.H."/>
            <person name="Lapoint R."/>
            <person name="Lazzaro B.P."/>
            <person name="Lee S.J."/>
            <person name="Levesque L."/>
            <person name="Li R."/>
            <person name="Lin C.F."/>
            <person name="Lin M.F."/>
            <person name="Lindblad-Toh K."/>
            <person name="Llopart A."/>
            <person name="Long M."/>
            <person name="Low L."/>
            <person name="Lozovsky E."/>
            <person name="Lu J."/>
            <person name="Luo M."/>
            <person name="Machado C.A."/>
            <person name="Makalowski W."/>
            <person name="Marzo M."/>
            <person name="Matsuda M."/>
            <person name="Matzkin L."/>
            <person name="McAllister B."/>
            <person name="McBride C.S."/>
            <person name="McKernan B."/>
            <person name="McKernan K."/>
            <person name="Mendez-Lago M."/>
            <person name="Minx P."/>
            <person name="Mollenhauer M.U."/>
            <person name="Montooth K."/>
            <person name="Mount S.M."/>
            <person name="Mu X."/>
            <person name="Myers E."/>
            <person name="Negre B."/>
            <person name="Newfeld S."/>
            <person name="Nielsen R."/>
            <person name="Noor M.A."/>
            <person name="O'Grady P."/>
            <person name="Pachter L."/>
            <person name="Papaceit M."/>
            <person name="Parisi M.J."/>
            <person name="Parisi M."/>
            <person name="Parts L."/>
            <person name="Pedersen J.S."/>
            <person name="Pesole G."/>
            <person name="Phillippy A.M."/>
            <person name="Ponting C.P."/>
            <person name="Pop M."/>
            <person name="Porcelli D."/>
            <person name="Powell J.R."/>
            <person name="Prohaska S."/>
            <person name="Pruitt K."/>
            <person name="Puig M."/>
            <person name="Quesneville H."/>
            <person name="Ram K.R."/>
            <person name="Rand D."/>
            <person name="Rasmussen M.D."/>
            <person name="Reed L.K."/>
            <person name="Reenan R."/>
            <person name="Reily A."/>
            <person name="Remington K.A."/>
            <person name="Rieger T.T."/>
            <person name="Ritchie M.G."/>
            <person name="Robin C."/>
            <person name="Rogers Y.H."/>
            <person name="Rohde C."/>
            <person name="Rozas J."/>
            <person name="Rubenfield M.J."/>
            <person name="Ruiz A."/>
            <person name="Russo S."/>
            <person name="Salzberg S.L."/>
            <person name="Sanchez-Gracia A."/>
            <person name="Saranga D.J."/>
            <person name="Sato H."/>
            <person name="Schaeffer S.W."/>
            <person name="Schatz M.C."/>
            <person name="Schlenke T."/>
            <person name="Schwartz R."/>
            <person name="Segarra C."/>
            <person name="Singh R.S."/>
            <person name="Sirot L."/>
            <person name="Sirota M."/>
            <person name="Sisneros N.B."/>
            <person name="Smith C.D."/>
            <person name="Smith T.F."/>
            <person name="Spieth J."/>
            <person name="Stage D.E."/>
            <person name="Stark A."/>
            <person name="Stephan W."/>
            <person name="Strausberg R.L."/>
            <person name="Strempel S."/>
            <person name="Sturgill D."/>
            <person name="Sutton G."/>
            <person name="Sutton G.G."/>
            <person name="Tao W."/>
            <person name="Teichmann S."/>
            <person name="Tobari Y.N."/>
            <person name="Tomimura Y."/>
            <person name="Tsolas J.M."/>
            <person name="Valente V.L."/>
            <person name="Venter E."/>
            <person name="Venter J.C."/>
            <person name="Vicario S."/>
            <person name="Vieira F.G."/>
            <person name="Vilella A.J."/>
            <person name="Villasante A."/>
            <person name="Walenz B."/>
            <person name="Wang J."/>
            <person name="Wasserman M."/>
            <person name="Watts T."/>
            <person name="Wilson D."/>
            <person name="Wilson R.K."/>
            <person name="Wing R.A."/>
            <person name="Wolfner M.F."/>
            <person name="Wong A."/>
            <person name="Wong G.K."/>
            <person name="Wu C.I."/>
            <person name="Wu G."/>
            <person name="Yamamoto D."/>
            <person name="Yang H.P."/>
            <person name="Yang S.P."/>
            <person name="Yorke J.A."/>
            <person name="Yoshida K."/>
            <person name="Zdobnov E."/>
            <person name="Zhang P."/>
            <person name="Zhang Y."/>
            <person name="Zimin A.V."/>
            <person name="Baldwin J."/>
            <person name="Abdouelleil A."/>
            <person name="Abdulkadir J."/>
            <person name="Abebe A."/>
            <person name="Abera B."/>
            <person name="Abreu J."/>
            <person name="Acer S.C."/>
            <person name="Aftuck L."/>
            <person name="Alexander A."/>
            <person name="An P."/>
            <person name="Anderson E."/>
            <person name="Anderson S."/>
            <person name="Arachi H."/>
            <person name="Azer M."/>
            <person name="Bachantsang P."/>
            <person name="Barry A."/>
            <person name="Bayul T."/>
            <person name="Berlin A."/>
            <person name="Bessette D."/>
            <person name="Bloom T."/>
            <person name="Blye J."/>
            <person name="Boguslavskiy L."/>
            <person name="Bonnet C."/>
            <person name="Boukhgalter B."/>
            <person name="Bourzgui I."/>
            <person name="Brown A."/>
            <person name="Cahill P."/>
            <person name="Channer S."/>
            <person name="Cheshatsang Y."/>
            <person name="Chuda L."/>
            <person name="Citroen M."/>
            <person name="Collymore A."/>
            <person name="Cooke P."/>
            <person name="Costello M."/>
            <person name="D'Aco K."/>
            <person name="Daza R."/>
            <person name="De Haan G."/>
            <person name="DeGray S."/>
            <person name="DeMaso C."/>
            <person name="Dhargay N."/>
            <person name="Dooley K."/>
            <person name="Dooley E."/>
            <person name="Doricent M."/>
            <person name="Dorje P."/>
            <person name="Dorjee K."/>
            <person name="Dupes A."/>
            <person name="Elong R."/>
            <person name="Falk J."/>
            <person name="Farina A."/>
            <person name="Faro S."/>
            <person name="Ferguson D."/>
            <person name="Fisher S."/>
            <person name="Foley C.D."/>
            <person name="Franke A."/>
            <person name="Friedrich D."/>
            <person name="Gadbois L."/>
            <person name="Gearin G."/>
            <person name="Gearin C.R."/>
            <person name="Giannoukos G."/>
            <person name="Goode T."/>
            <person name="Graham J."/>
            <person name="Grandbois E."/>
            <person name="Grewal S."/>
            <person name="Gyaltsen K."/>
            <person name="Hafez N."/>
            <person name="Hagos B."/>
            <person name="Hall J."/>
            <person name="Henson C."/>
            <person name="Hollinger A."/>
            <person name="Honan T."/>
            <person name="Huard M.D."/>
            <person name="Hughes L."/>
            <person name="Hurhula B."/>
            <person name="Husby M.E."/>
            <person name="Kamat A."/>
            <person name="Kanga B."/>
            <person name="Kashin S."/>
            <person name="Khazanovich D."/>
            <person name="Kisner P."/>
            <person name="Lance K."/>
            <person name="Lara M."/>
            <person name="Lee W."/>
            <person name="Lennon N."/>
            <person name="Letendre F."/>
            <person name="LeVine R."/>
            <person name="Lipovsky A."/>
            <person name="Liu X."/>
            <person name="Liu J."/>
            <person name="Liu S."/>
            <person name="Lokyitsang T."/>
            <person name="Lokyitsang Y."/>
            <person name="Lubonja R."/>
            <person name="Lui A."/>
            <person name="MacDonald P."/>
            <person name="Magnisalis V."/>
            <person name="Maru K."/>
            <person name="Matthews C."/>
            <person name="McCusker W."/>
            <person name="McDonough S."/>
            <person name="Mehta T."/>
            <person name="Meldrim J."/>
            <person name="Meneus L."/>
            <person name="Mihai O."/>
            <person name="Mihalev A."/>
            <person name="Mihova T."/>
            <person name="Mittelman R."/>
            <person name="Mlenga V."/>
            <person name="Montmayeur A."/>
            <person name="Mulrain L."/>
            <person name="Navidi A."/>
            <person name="Naylor J."/>
            <person name="Negash T."/>
            <person name="Nguyen T."/>
            <person name="Nguyen N."/>
            <person name="Nicol R."/>
            <person name="Norbu C."/>
            <person name="Norbu N."/>
            <person name="Novod N."/>
            <person name="O'Neill B."/>
            <person name="Osman S."/>
            <person name="Markiewicz E."/>
            <person name="Oyono O.L."/>
            <person name="Patti C."/>
            <person name="Phunkhang P."/>
            <person name="Pierre F."/>
            <person name="Priest M."/>
            <person name="Raghuraman S."/>
            <person name="Rege F."/>
            <person name="Reyes R."/>
            <person name="Rise C."/>
            <person name="Rogov P."/>
            <person name="Ross K."/>
            <person name="Ryan E."/>
            <person name="Settipalli S."/>
            <person name="Shea T."/>
            <person name="Sherpa N."/>
            <person name="Shi L."/>
            <person name="Shih D."/>
            <person name="Sparrow T."/>
            <person name="Spaulding J."/>
            <person name="Stalker J."/>
            <person name="Stange-Thomann N."/>
            <person name="Stavropoulos S."/>
            <person name="Stone C."/>
            <person name="Strader C."/>
            <person name="Tesfaye S."/>
            <person name="Thomson T."/>
            <person name="Thoulutsang Y."/>
            <person name="Thoulutsang D."/>
            <person name="Topham K."/>
            <person name="Topping I."/>
            <person name="Tsamla T."/>
            <person name="Vassiliev H."/>
            <person name="Vo A."/>
            <person name="Wangchuk T."/>
            <person name="Wangdi T."/>
            <person name="Weiand M."/>
            <person name="Wilkinson J."/>
            <person name="Wilson A."/>
            <person name="Yadav S."/>
            <person name="Young G."/>
            <person name="Yu Q."/>
            <person name="Zembek L."/>
            <person name="Zhong D."/>
            <person name="Zimmer A."/>
            <person name="Zwirko Z."/>
            <person name="Jaffe D.B."/>
            <person name="Alvarez P."/>
            <person name="Brockman W."/>
            <person name="Butler J."/>
            <person name="Chin C."/>
            <person name="Gnerre S."/>
            <person name="Grabherr M."/>
            <person name="Kleber M."/>
            <person name="Mauceli E."/>
            <person name="MacCallum I."/>
        </authorList>
    </citation>
    <scope>NUCLEOTIDE SEQUENCE [LARGE SCALE GENOMIC DNA]</scope>
    <source>
        <strain evidence="11">Tucson 15010-1051.87</strain>
    </source>
</reference>
<feature type="transmembrane region" description="Helical" evidence="8">
    <location>
        <begin position="466"/>
        <end position="489"/>
    </location>
</feature>
<protein>
    <recommendedName>
        <fullName evidence="9">Sodium/calcium exchanger membrane region domain-containing protein</fullName>
    </recommendedName>
</protein>
<evidence type="ECO:0000313" key="10">
    <source>
        <dbReference type="EMBL" id="EDW63734.1"/>
    </source>
</evidence>
<dbReference type="FunCoup" id="B4LSC6">
    <property type="interactions" value="9"/>
</dbReference>
<evidence type="ECO:0000256" key="7">
    <source>
        <dbReference type="ARBA" id="ARBA00023136"/>
    </source>
</evidence>
<keyword evidence="3" id="KW-0050">Antiport</keyword>
<keyword evidence="11" id="KW-1185">Reference proteome</keyword>
<dbReference type="OrthoDB" id="407410at2759"/>
<sequence>MYIELFEYFNTTNQTSPHCEAHLNYAKPVAQQRCERLTLMDKSRRCDYAKNSDACQARVFMLNYNSFFYCGCDDNDLFRFMCIVLLLLASSLLFWVIYFTTKTFFVPALTDISKNLNINEYLAGLTVLTLGNNAPDIFGGILTLHLDSRHVYSDAMSVNLFVSVFTSSVIMWITPFAIDGTFFLRDVGFVLLYVSYVDFTIKICNGYITIAWALSMALICPIYIVVIVCDEYLQYRKDKELREKAKQISELQSSLTNQSLFLPSTPHSLLDMTRRTHAPNRHLLKQFFQVFDTLDRKGFRSQWTICKIWALVKVPPLILLRLYIPQTYFQDSAYTWSKLLCCIQIFLTPTTIIVLFVHIYLKLYKWTLPVFGICFCITITISIIAFRHSRTDTVPRWYTYMAILNVIGSIFILYVATKELVAVVETVGITLHRSHTFIGCTLFTWGCTLTDFMSNLGMARKGFPRMAFSACFGYIIFSTFGAVCLPVLYNVITSSPGDFQITEGTVGESASIMLIVALVMIMLYGITTNFMLRRSGALLGITIYALFLIFVVSSEFEVTHAFGTDHSLDRSQFDESYIRE</sequence>
<dbReference type="GO" id="GO:0016020">
    <property type="term" value="C:membrane"/>
    <property type="evidence" value="ECO:0007669"/>
    <property type="project" value="UniProtKB-SubCell"/>
</dbReference>
<keyword evidence="4" id="KW-0106">Calcium</keyword>
<evidence type="ECO:0000256" key="2">
    <source>
        <dbReference type="ARBA" id="ARBA00022448"/>
    </source>
</evidence>
<proteinExistence type="predicted"/>
<dbReference type="Gene3D" id="1.20.1420.30">
    <property type="entry name" value="NCX, central ion-binding region"/>
    <property type="match status" value="1"/>
</dbReference>
<evidence type="ECO:0000256" key="8">
    <source>
        <dbReference type="SAM" id="Phobius"/>
    </source>
</evidence>
<feature type="domain" description="Sodium/calcium exchanger membrane region" evidence="9">
    <location>
        <begin position="89"/>
        <end position="227"/>
    </location>
</feature>
<evidence type="ECO:0000256" key="3">
    <source>
        <dbReference type="ARBA" id="ARBA00022449"/>
    </source>
</evidence>
<dbReference type="InterPro" id="IPR004837">
    <property type="entry name" value="NaCa_Exmemb"/>
</dbReference>
<dbReference type="GO" id="GO:0005432">
    <property type="term" value="F:calcium:sodium antiporter activity"/>
    <property type="evidence" value="ECO:0007669"/>
    <property type="project" value="TreeGrafter"/>
</dbReference>
<dbReference type="HOGENOM" id="CLU_004979_3_0_1"/>
<evidence type="ECO:0000256" key="6">
    <source>
        <dbReference type="ARBA" id="ARBA00022989"/>
    </source>
</evidence>
<dbReference type="Proteomes" id="UP000008792">
    <property type="component" value="Unassembled WGS sequence"/>
</dbReference>
<evidence type="ECO:0000256" key="1">
    <source>
        <dbReference type="ARBA" id="ARBA00004141"/>
    </source>
</evidence>
<keyword evidence="4" id="KW-0406">Ion transport</keyword>
<name>B4LSC6_DROVI</name>
<feature type="transmembrane region" description="Helical" evidence="8">
    <location>
        <begin position="538"/>
        <end position="556"/>
    </location>
</feature>
<dbReference type="PhylomeDB" id="B4LSC6"/>
<dbReference type="Pfam" id="PF01699">
    <property type="entry name" value="Na_Ca_ex"/>
    <property type="match status" value="2"/>
</dbReference>
<keyword evidence="5 8" id="KW-0812">Transmembrane</keyword>
<keyword evidence="2" id="KW-0813">Transport</keyword>
<keyword evidence="7 8" id="KW-0472">Membrane</keyword>
<dbReference type="OMA" id="VKQPIDM"/>
<evidence type="ECO:0000259" key="9">
    <source>
        <dbReference type="Pfam" id="PF01699"/>
    </source>
</evidence>
<evidence type="ECO:0000313" key="11">
    <source>
        <dbReference type="Proteomes" id="UP000008792"/>
    </source>
</evidence>
<gene>
    <name evidence="10" type="primary">Dvir\GJ11398</name>
    <name evidence="10" type="ORF">Dvir_GJ11398</name>
</gene>
<dbReference type="KEGG" id="dvi:6629137"/>
<dbReference type="InterPro" id="IPR044880">
    <property type="entry name" value="NCX_ion-bd_dom_sf"/>
</dbReference>
<dbReference type="InterPro" id="IPR051359">
    <property type="entry name" value="CaCA_antiporter"/>
</dbReference>
<feature type="transmembrane region" description="Helical" evidence="8">
    <location>
        <begin position="77"/>
        <end position="101"/>
    </location>
</feature>
<comment type="subcellular location">
    <subcellularLocation>
        <location evidence="1">Membrane</location>
        <topology evidence="1">Multi-pass membrane protein</topology>
    </subcellularLocation>
</comment>
<dbReference type="AlphaFoldDB" id="B4LSC6"/>
<keyword evidence="4" id="KW-0109">Calcium transport</keyword>
<dbReference type="eggNOG" id="KOG2399">
    <property type="taxonomic scope" value="Eukaryota"/>
</dbReference>
<evidence type="ECO:0000256" key="4">
    <source>
        <dbReference type="ARBA" id="ARBA00022568"/>
    </source>
</evidence>
<feature type="transmembrane region" description="Helical" evidence="8">
    <location>
        <begin position="158"/>
        <end position="178"/>
    </location>
</feature>
<feature type="transmembrane region" description="Helical" evidence="8">
    <location>
        <begin position="207"/>
        <end position="229"/>
    </location>
</feature>
<dbReference type="GO" id="GO:0006874">
    <property type="term" value="P:intracellular calcium ion homeostasis"/>
    <property type="evidence" value="ECO:0007669"/>
    <property type="project" value="TreeGrafter"/>
</dbReference>
<organism evidence="10 11">
    <name type="scientific">Drosophila virilis</name>
    <name type="common">Fruit fly</name>
    <dbReference type="NCBI Taxonomy" id="7244"/>
    <lineage>
        <taxon>Eukaryota</taxon>
        <taxon>Metazoa</taxon>
        <taxon>Ecdysozoa</taxon>
        <taxon>Arthropoda</taxon>
        <taxon>Hexapoda</taxon>
        <taxon>Insecta</taxon>
        <taxon>Pterygota</taxon>
        <taxon>Neoptera</taxon>
        <taxon>Endopterygota</taxon>
        <taxon>Diptera</taxon>
        <taxon>Brachycera</taxon>
        <taxon>Muscomorpha</taxon>
        <taxon>Ephydroidea</taxon>
        <taxon>Drosophilidae</taxon>
        <taxon>Drosophila</taxon>
    </lineage>
</organism>
<feature type="transmembrane region" description="Helical" evidence="8">
    <location>
        <begin position="339"/>
        <end position="360"/>
    </location>
</feature>
<feature type="domain" description="Sodium/calcium exchanger membrane region" evidence="9">
    <location>
        <begin position="403"/>
        <end position="551"/>
    </location>
</feature>
<feature type="transmembrane region" description="Helical" evidence="8">
    <location>
        <begin position="398"/>
        <end position="416"/>
    </location>
</feature>
<feature type="transmembrane region" description="Helical" evidence="8">
    <location>
        <begin position="366"/>
        <end position="386"/>
    </location>
</feature>
<dbReference type="PANTHER" id="PTHR12266">
    <property type="entry name" value="NA+/CA2+ K+ INDEPENDENT EXCHANGER"/>
    <property type="match status" value="1"/>
</dbReference>
<evidence type="ECO:0000256" key="5">
    <source>
        <dbReference type="ARBA" id="ARBA00022692"/>
    </source>
</evidence>
<feature type="transmembrane region" description="Helical" evidence="8">
    <location>
        <begin position="436"/>
        <end position="454"/>
    </location>
</feature>